<dbReference type="Pfam" id="PF03544">
    <property type="entry name" value="TonB_C"/>
    <property type="match status" value="1"/>
</dbReference>
<keyword evidence="4 13" id="KW-0813">Transport</keyword>
<evidence type="ECO:0000313" key="16">
    <source>
        <dbReference type="EMBL" id="NNU15202.1"/>
    </source>
</evidence>
<sequence>MISTKKSARASIPAALAAVFLGSVGSSFAMAQEPALVKAVPPEYPRAAERRDLEGEVIVSIVVGDDGSVSSATVVSATPPGIFDTAATRAVQRWKFEPGKPATLTKKIQFKLTG</sequence>
<dbReference type="InterPro" id="IPR003538">
    <property type="entry name" value="TonB"/>
</dbReference>
<comment type="caution">
    <text evidence="16">The sequence shown here is derived from an EMBL/GenBank/DDBJ whole genome shotgun (WGS) entry which is preliminary data.</text>
</comment>
<dbReference type="GO" id="GO:0055085">
    <property type="term" value="P:transmembrane transport"/>
    <property type="evidence" value="ECO:0007669"/>
    <property type="project" value="InterPro"/>
</dbReference>
<dbReference type="NCBIfam" id="TIGR01352">
    <property type="entry name" value="tonB_Cterm"/>
    <property type="match status" value="1"/>
</dbReference>
<evidence type="ECO:0000256" key="9">
    <source>
        <dbReference type="ARBA" id="ARBA00022927"/>
    </source>
</evidence>
<name>A0A7Y3W4E9_9PROT</name>
<evidence type="ECO:0000256" key="10">
    <source>
        <dbReference type="ARBA" id="ARBA00022989"/>
    </source>
</evidence>
<gene>
    <name evidence="16" type="ORF">HK107_02535</name>
</gene>
<proteinExistence type="inferred from homology"/>
<evidence type="ECO:0000313" key="17">
    <source>
        <dbReference type="Proteomes" id="UP000536835"/>
    </source>
</evidence>
<keyword evidence="7" id="KW-0812">Transmembrane</keyword>
<keyword evidence="10" id="KW-1133">Transmembrane helix</keyword>
<keyword evidence="5 13" id="KW-1003">Cell membrane</keyword>
<dbReference type="SUPFAM" id="SSF74653">
    <property type="entry name" value="TolA/TonB C-terminal domain"/>
    <property type="match status" value="1"/>
</dbReference>
<protein>
    <recommendedName>
        <fullName evidence="3 13">Protein TonB</fullName>
    </recommendedName>
</protein>
<evidence type="ECO:0000256" key="2">
    <source>
        <dbReference type="ARBA" id="ARBA00006555"/>
    </source>
</evidence>
<keyword evidence="6 13" id="KW-0997">Cell inner membrane</keyword>
<dbReference type="EMBL" id="JABFCX010000002">
    <property type="protein sequence ID" value="NNU15202.1"/>
    <property type="molecule type" value="Genomic_DNA"/>
</dbReference>
<keyword evidence="8" id="KW-0677">Repeat</keyword>
<comment type="function">
    <text evidence="13">Interacts with outer membrane receptor proteins that carry out high-affinity binding and energy dependent uptake into the periplasmic space of specific substrates. It could act to transduce energy from the cytoplasmic membrane to specific energy-requiring processes in the outer membrane, resulting in the release into the periplasm of ligands bound by these outer membrane proteins.</text>
</comment>
<feature type="chain" id="PRO_5031174873" description="Protein TonB" evidence="14">
    <location>
        <begin position="32"/>
        <end position="114"/>
    </location>
</feature>
<evidence type="ECO:0000256" key="12">
    <source>
        <dbReference type="ARBA" id="ARBA00025849"/>
    </source>
</evidence>
<dbReference type="InterPro" id="IPR006260">
    <property type="entry name" value="TonB/TolA_C"/>
</dbReference>
<evidence type="ECO:0000256" key="11">
    <source>
        <dbReference type="ARBA" id="ARBA00023136"/>
    </source>
</evidence>
<dbReference type="PANTHER" id="PTHR33446">
    <property type="entry name" value="PROTEIN TONB-RELATED"/>
    <property type="match status" value="1"/>
</dbReference>
<dbReference type="Proteomes" id="UP000536835">
    <property type="component" value="Unassembled WGS sequence"/>
</dbReference>
<evidence type="ECO:0000256" key="4">
    <source>
        <dbReference type="ARBA" id="ARBA00022448"/>
    </source>
</evidence>
<feature type="signal peptide" evidence="14">
    <location>
        <begin position="1"/>
        <end position="31"/>
    </location>
</feature>
<keyword evidence="13" id="KW-0735">Signal-anchor</keyword>
<evidence type="ECO:0000256" key="8">
    <source>
        <dbReference type="ARBA" id="ARBA00022737"/>
    </source>
</evidence>
<evidence type="ECO:0000256" key="3">
    <source>
        <dbReference type="ARBA" id="ARBA00022362"/>
    </source>
</evidence>
<dbReference type="PANTHER" id="PTHR33446:SF8">
    <property type="entry name" value="PROTEIN TONB"/>
    <property type="match status" value="1"/>
</dbReference>
<reference evidence="16 17" key="1">
    <citation type="submission" date="2020-05" db="EMBL/GenBank/DDBJ databases">
        <title>Parvularcula mediterraneae sp. nov., isolated from polypropylene straw from shallow seawater of the seashore of Laganas in Zakynthos island, Greece.</title>
        <authorList>
            <person name="Szabo I."/>
            <person name="Al-Omari J."/>
            <person name="Rado J."/>
            <person name="Szerdahelyi G.S."/>
        </authorList>
    </citation>
    <scope>NUCLEOTIDE SEQUENCE [LARGE SCALE GENOMIC DNA]</scope>
    <source>
        <strain evidence="16 17">ZS-1/3</strain>
    </source>
</reference>
<comment type="subcellular location">
    <subcellularLocation>
        <location evidence="1 13">Cell inner membrane</location>
        <topology evidence="1 13">Single-pass membrane protein</topology>
        <orientation evidence="1 13">Periplasmic side</orientation>
    </subcellularLocation>
</comment>
<dbReference type="InterPro" id="IPR037682">
    <property type="entry name" value="TonB_C"/>
</dbReference>
<evidence type="ECO:0000256" key="14">
    <source>
        <dbReference type="SAM" id="SignalP"/>
    </source>
</evidence>
<comment type="similarity">
    <text evidence="2 13">Belongs to the TonB family.</text>
</comment>
<evidence type="ECO:0000256" key="7">
    <source>
        <dbReference type="ARBA" id="ARBA00022692"/>
    </source>
</evidence>
<keyword evidence="17" id="KW-1185">Reference proteome</keyword>
<dbReference type="PROSITE" id="PS52015">
    <property type="entry name" value="TONB_CTD"/>
    <property type="match status" value="1"/>
</dbReference>
<comment type="subunit">
    <text evidence="12">Homodimer. Forms a complex with the accessory proteins ExbB and ExbD.</text>
</comment>
<evidence type="ECO:0000256" key="6">
    <source>
        <dbReference type="ARBA" id="ARBA00022519"/>
    </source>
</evidence>
<keyword evidence="11" id="KW-0472">Membrane</keyword>
<keyword evidence="14" id="KW-0732">Signal</keyword>
<feature type="domain" description="TonB C-terminal" evidence="15">
    <location>
        <begin position="29"/>
        <end position="114"/>
    </location>
</feature>
<evidence type="ECO:0000256" key="13">
    <source>
        <dbReference type="RuleBase" id="RU362123"/>
    </source>
</evidence>
<dbReference type="GO" id="GO:0098797">
    <property type="term" value="C:plasma membrane protein complex"/>
    <property type="evidence" value="ECO:0007669"/>
    <property type="project" value="TreeGrafter"/>
</dbReference>
<dbReference type="AlphaFoldDB" id="A0A7Y3W4E9"/>
<organism evidence="16 17">
    <name type="scientific">Parvularcula mediterranea</name>
    <dbReference type="NCBI Taxonomy" id="2732508"/>
    <lineage>
        <taxon>Bacteria</taxon>
        <taxon>Pseudomonadati</taxon>
        <taxon>Pseudomonadota</taxon>
        <taxon>Alphaproteobacteria</taxon>
        <taxon>Parvularculales</taxon>
        <taxon>Parvularculaceae</taxon>
        <taxon>Parvularcula</taxon>
    </lineage>
</organism>
<dbReference type="PRINTS" id="PR01374">
    <property type="entry name" value="TONBPROTEIN"/>
</dbReference>
<dbReference type="GO" id="GO:0015031">
    <property type="term" value="P:protein transport"/>
    <property type="evidence" value="ECO:0007669"/>
    <property type="project" value="UniProtKB-UniRule"/>
</dbReference>
<evidence type="ECO:0000259" key="15">
    <source>
        <dbReference type="PROSITE" id="PS52015"/>
    </source>
</evidence>
<dbReference type="GO" id="GO:0030288">
    <property type="term" value="C:outer membrane-bounded periplasmic space"/>
    <property type="evidence" value="ECO:0007669"/>
    <property type="project" value="InterPro"/>
</dbReference>
<accession>A0A7Y3W4E9</accession>
<dbReference type="GO" id="GO:0031992">
    <property type="term" value="F:energy transducer activity"/>
    <property type="evidence" value="ECO:0007669"/>
    <property type="project" value="InterPro"/>
</dbReference>
<evidence type="ECO:0000256" key="1">
    <source>
        <dbReference type="ARBA" id="ARBA00004383"/>
    </source>
</evidence>
<keyword evidence="9 13" id="KW-0653">Protein transport</keyword>
<dbReference type="GO" id="GO:0015891">
    <property type="term" value="P:siderophore transport"/>
    <property type="evidence" value="ECO:0007669"/>
    <property type="project" value="InterPro"/>
</dbReference>
<evidence type="ECO:0000256" key="5">
    <source>
        <dbReference type="ARBA" id="ARBA00022475"/>
    </source>
</evidence>
<dbReference type="RefSeq" id="WP_173196497.1">
    <property type="nucleotide sequence ID" value="NZ_JABFCX010000002.1"/>
</dbReference>
<dbReference type="InterPro" id="IPR051045">
    <property type="entry name" value="TonB-dependent_transducer"/>
</dbReference>
<dbReference type="Gene3D" id="3.30.2420.10">
    <property type="entry name" value="TonB"/>
    <property type="match status" value="1"/>
</dbReference>